<feature type="compositionally biased region" description="Basic and acidic residues" evidence="1">
    <location>
        <begin position="148"/>
        <end position="164"/>
    </location>
</feature>
<keyword evidence="3" id="KW-1185">Reference proteome</keyword>
<feature type="region of interest" description="Disordered" evidence="1">
    <location>
        <begin position="218"/>
        <end position="318"/>
    </location>
</feature>
<name>A0AAD7TXQ4_9APHY</name>
<organism evidence="2 3">
    <name type="scientific">Trametes cubensis</name>
    <dbReference type="NCBI Taxonomy" id="1111947"/>
    <lineage>
        <taxon>Eukaryota</taxon>
        <taxon>Fungi</taxon>
        <taxon>Dikarya</taxon>
        <taxon>Basidiomycota</taxon>
        <taxon>Agaricomycotina</taxon>
        <taxon>Agaricomycetes</taxon>
        <taxon>Polyporales</taxon>
        <taxon>Polyporaceae</taxon>
        <taxon>Trametes</taxon>
    </lineage>
</organism>
<feature type="compositionally biased region" description="Low complexity" evidence="1">
    <location>
        <begin position="61"/>
        <end position="74"/>
    </location>
</feature>
<feature type="region of interest" description="Disordered" evidence="1">
    <location>
        <begin position="1"/>
        <end position="203"/>
    </location>
</feature>
<comment type="caution">
    <text evidence="2">The sequence shown here is derived from an EMBL/GenBank/DDBJ whole genome shotgun (WGS) entry which is preliminary data.</text>
</comment>
<reference evidence="2" key="1">
    <citation type="submission" date="2022-11" db="EMBL/GenBank/DDBJ databases">
        <title>Genome Sequence of Cubamyces cubensis.</title>
        <authorList>
            <person name="Buettner E."/>
        </authorList>
    </citation>
    <scope>NUCLEOTIDE SEQUENCE</scope>
    <source>
        <strain evidence="2">MPL-01</strain>
    </source>
</reference>
<evidence type="ECO:0000313" key="2">
    <source>
        <dbReference type="EMBL" id="KAJ8483386.1"/>
    </source>
</evidence>
<feature type="compositionally biased region" description="Polar residues" evidence="1">
    <location>
        <begin position="287"/>
        <end position="298"/>
    </location>
</feature>
<dbReference type="AlphaFoldDB" id="A0AAD7TXQ4"/>
<feature type="compositionally biased region" description="Basic and acidic residues" evidence="1">
    <location>
        <begin position="112"/>
        <end position="126"/>
    </location>
</feature>
<dbReference type="EMBL" id="JAPEVG010000095">
    <property type="protein sequence ID" value="KAJ8483386.1"/>
    <property type="molecule type" value="Genomic_DNA"/>
</dbReference>
<feature type="compositionally biased region" description="Basic and acidic residues" evidence="1">
    <location>
        <begin position="183"/>
        <end position="203"/>
    </location>
</feature>
<proteinExistence type="predicted"/>
<sequence>MERMLEGQMESAARAQERTREAFNDVGRERERGHERIPEKKDRDRSRRMSTSPATLRRIETSIVEESVRSSSRAGHGGRRSLGSHARAPLSPPLPTPPPPPENARQVSGKKGRLELVEQRVLEDSATRTISLWRERVAASSAGGDSNVDSREREQPNGDGRSEVGEPYASADALWLLGQRGPAPEEGHSVKGADKGKAGRASYERSEYLVSYHNTKSGIPKELFSPRSEMGGSGVPARELRTPSSPTTNKTYFEKAPSSPSLRRHAARRSLDRSEPPYFMAYPQTPPLTGSQASSGSPTGKHALPTHAHSPPLRSPLQGSFRDIREALSPAAPAPASSSDPSAAKATRTSSVEAILASCDPSLLHIAPVLQELGIKRVDHLRAVARLSEDTRDREVKEQALRRGVSVVEWAIFLDKLQTL</sequence>
<feature type="compositionally biased region" description="Pro residues" evidence="1">
    <location>
        <begin position="90"/>
        <end position="102"/>
    </location>
</feature>
<feature type="compositionally biased region" description="Polar residues" evidence="1">
    <location>
        <begin position="242"/>
        <end position="251"/>
    </location>
</feature>
<dbReference type="Proteomes" id="UP001215151">
    <property type="component" value="Unassembled WGS sequence"/>
</dbReference>
<gene>
    <name evidence="2" type="ORF">ONZ51_g4732</name>
</gene>
<accession>A0AAD7TXQ4</accession>
<evidence type="ECO:0000313" key="3">
    <source>
        <dbReference type="Proteomes" id="UP001215151"/>
    </source>
</evidence>
<feature type="compositionally biased region" description="Basic and acidic residues" evidence="1">
    <location>
        <begin position="15"/>
        <end position="47"/>
    </location>
</feature>
<evidence type="ECO:0000256" key="1">
    <source>
        <dbReference type="SAM" id="MobiDB-lite"/>
    </source>
</evidence>
<protein>
    <submittedName>
        <fullName evidence="2">Uncharacterized protein</fullName>
    </submittedName>
</protein>